<dbReference type="EMBL" id="CP104964">
    <property type="protein sequence ID" value="UXN67805.1"/>
    <property type="molecule type" value="Genomic_DNA"/>
</dbReference>
<dbReference type="InterPro" id="IPR023159">
    <property type="entry name" value="SO1590-like_sf"/>
</dbReference>
<dbReference type="RefSeq" id="WP_262165277.1">
    <property type="nucleotide sequence ID" value="NZ_CP104964.1"/>
</dbReference>
<dbReference type="Pfam" id="PF11528">
    <property type="entry name" value="DUF3224"/>
    <property type="match status" value="1"/>
</dbReference>
<dbReference type="InterPro" id="IPR021607">
    <property type="entry name" value="DUF3224"/>
</dbReference>
<dbReference type="Gene3D" id="2.40.350.10">
    <property type="entry name" value="SO1590-like"/>
    <property type="match status" value="1"/>
</dbReference>
<dbReference type="SUPFAM" id="SSF159238">
    <property type="entry name" value="SO1590-like"/>
    <property type="match status" value="1"/>
</dbReference>
<organism evidence="1 2">
    <name type="scientific">Devosia neptuniae</name>
    <dbReference type="NCBI Taxonomy" id="191302"/>
    <lineage>
        <taxon>Bacteria</taxon>
        <taxon>Pseudomonadati</taxon>
        <taxon>Pseudomonadota</taxon>
        <taxon>Alphaproteobacteria</taxon>
        <taxon>Hyphomicrobiales</taxon>
        <taxon>Devosiaceae</taxon>
        <taxon>Devosia</taxon>
    </lineage>
</organism>
<geneLocation type="plasmid" evidence="1 2">
    <name>p_unnamed1</name>
</geneLocation>
<sequence length="136" mass="13957">MKARGTFTVSNFKPTQLAPVPAISTAMPVGVSTMEKTYSGGIVGRSATIFTAAFDQASGVGSYVAMESFEGTIAGRTGTFNFLHSASTKGSDRSNEFIAIVEGSGTGGFSGISGAGQMTVDADGTHHLEFDFQIVG</sequence>
<evidence type="ECO:0000313" key="2">
    <source>
        <dbReference type="Proteomes" id="UP001061862"/>
    </source>
</evidence>
<dbReference type="Proteomes" id="UP001061862">
    <property type="component" value="Plasmid p_unnamed1"/>
</dbReference>
<evidence type="ECO:0000313" key="1">
    <source>
        <dbReference type="EMBL" id="UXN67805.1"/>
    </source>
</evidence>
<accession>A0ABY6C684</accession>
<gene>
    <name evidence="1" type="ORF">N8A98_01720</name>
</gene>
<name>A0ABY6C684_9HYPH</name>
<keyword evidence="2" id="KW-1185">Reference proteome</keyword>
<reference evidence="1 2" key="1">
    <citation type="submission" date="2022-09" db="EMBL/GenBank/DDBJ databases">
        <title>Interaction between co-microsymbionts with complementary sets of symbiotic genes in legume-rhizobium systems.</title>
        <authorList>
            <person name="Safronova V."/>
            <person name="Sazanova A."/>
            <person name="Afonin A."/>
            <person name="Chirak E."/>
        </authorList>
    </citation>
    <scope>NUCLEOTIDE SEQUENCE [LARGE SCALE GENOMIC DNA]</scope>
    <source>
        <strain evidence="1 2">A18/4-1</strain>
        <plasmid evidence="1 2">p_unnamed1</plasmid>
    </source>
</reference>
<protein>
    <submittedName>
        <fullName evidence="1">DUF3224 domain-containing protein</fullName>
    </submittedName>
</protein>
<proteinExistence type="predicted"/>
<keyword evidence="1" id="KW-0614">Plasmid</keyword>